<organism evidence="3 4">
    <name type="scientific">Sphingobacterium populi</name>
    <dbReference type="NCBI Taxonomy" id="1812824"/>
    <lineage>
        <taxon>Bacteria</taxon>
        <taxon>Pseudomonadati</taxon>
        <taxon>Bacteroidota</taxon>
        <taxon>Sphingobacteriia</taxon>
        <taxon>Sphingobacteriales</taxon>
        <taxon>Sphingobacteriaceae</taxon>
        <taxon>Sphingobacterium</taxon>
    </lineage>
</organism>
<accession>A0ABW5UA56</accession>
<feature type="domain" description="Putative oxidoreductase/dehydrogenase Rossmann-like" evidence="1">
    <location>
        <begin position="5"/>
        <end position="106"/>
    </location>
</feature>
<gene>
    <name evidence="3" type="ORF">ACFSQ6_05025</name>
</gene>
<dbReference type="InterPro" id="IPR018931">
    <property type="entry name" value="DUF2520"/>
</dbReference>
<dbReference type="PANTHER" id="PTHR40459:SF1">
    <property type="entry name" value="CONSERVED HYPOTHETICAL ALANINE AND LEUCINE RICH PROTEIN"/>
    <property type="match status" value="1"/>
</dbReference>
<dbReference type="PANTHER" id="PTHR40459">
    <property type="entry name" value="CONSERVED HYPOTHETICAL ALANINE AND LEUCINE RICH PROTEIN"/>
    <property type="match status" value="1"/>
</dbReference>
<dbReference type="InterPro" id="IPR037108">
    <property type="entry name" value="TM1727-like_C_sf"/>
</dbReference>
<evidence type="ECO:0000259" key="2">
    <source>
        <dbReference type="Pfam" id="PF10728"/>
    </source>
</evidence>
<evidence type="ECO:0000313" key="4">
    <source>
        <dbReference type="Proteomes" id="UP001597418"/>
    </source>
</evidence>
<proteinExistence type="predicted"/>
<dbReference type="SUPFAM" id="SSF51735">
    <property type="entry name" value="NAD(P)-binding Rossmann-fold domains"/>
    <property type="match status" value="1"/>
</dbReference>
<comment type="caution">
    <text evidence="3">The sequence shown here is derived from an EMBL/GenBank/DDBJ whole genome shotgun (WGS) entry which is preliminary data.</text>
</comment>
<dbReference type="RefSeq" id="WP_066754918.1">
    <property type="nucleotide sequence ID" value="NZ_JBHUMB010000006.1"/>
</dbReference>
<feature type="domain" description="DUF2520" evidence="2">
    <location>
        <begin position="124"/>
        <end position="247"/>
    </location>
</feature>
<dbReference type="InterPro" id="IPR008927">
    <property type="entry name" value="6-PGluconate_DH-like_C_sf"/>
</dbReference>
<protein>
    <submittedName>
        <fullName evidence="3">Rossmann-like and DUF2520 domain-containing protein</fullName>
    </submittedName>
</protein>
<evidence type="ECO:0000313" key="3">
    <source>
        <dbReference type="EMBL" id="MFD2742750.1"/>
    </source>
</evidence>
<dbReference type="Gene3D" id="3.40.50.720">
    <property type="entry name" value="NAD(P)-binding Rossmann-like Domain"/>
    <property type="match status" value="1"/>
</dbReference>
<reference evidence="4" key="1">
    <citation type="journal article" date="2019" name="Int. J. Syst. Evol. Microbiol.">
        <title>The Global Catalogue of Microorganisms (GCM) 10K type strain sequencing project: providing services to taxonomists for standard genome sequencing and annotation.</title>
        <authorList>
            <consortium name="The Broad Institute Genomics Platform"/>
            <consortium name="The Broad Institute Genome Sequencing Center for Infectious Disease"/>
            <person name="Wu L."/>
            <person name="Ma J."/>
        </authorList>
    </citation>
    <scope>NUCLEOTIDE SEQUENCE [LARGE SCALE GENOMIC DNA]</scope>
    <source>
        <strain evidence="4">KCTC 42247</strain>
    </source>
</reference>
<dbReference type="Pfam" id="PF10728">
    <property type="entry name" value="DUF2520"/>
    <property type="match status" value="1"/>
</dbReference>
<dbReference type="InterPro" id="IPR019665">
    <property type="entry name" value="OxRdtase/DH_put_Rossmann_dom"/>
</dbReference>
<dbReference type="Gene3D" id="1.10.1040.20">
    <property type="entry name" value="ProC-like, C-terminal domain"/>
    <property type="match status" value="1"/>
</dbReference>
<evidence type="ECO:0000259" key="1">
    <source>
        <dbReference type="Pfam" id="PF10727"/>
    </source>
</evidence>
<dbReference type="InterPro" id="IPR036291">
    <property type="entry name" value="NAD(P)-bd_dom_sf"/>
</dbReference>
<sequence length="254" mass="28090">MNMVLIGSGNVAHHLGVGWQAGGHRIVQVYSRNADHAKRLADVLHCDATDSLAAISPNADLYLLAITDQTLPELVQQLPISWKGIVVHCSGATTLGILDRWKNYGVIYPPQSLSKDVPTDLSCIPFAIEGNTQAVTDYLIQQMSAIAPLSFEANTTQRLALHLGAVFANNFSNAMYQIAFDILAAQQLSPDLIRPIILETARKVQQHIPADVQTGPARRNDVLTMKKHLDYLKQEPDWQTIYQIISQFIKKSEI</sequence>
<dbReference type="Proteomes" id="UP001597418">
    <property type="component" value="Unassembled WGS sequence"/>
</dbReference>
<dbReference type="Pfam" id="PF10727">
    <property type="entry name" value="Rossmann-like"/>
    <property type="match status" value="1"/>
</dbReference>
<dbReference type="SUPFAM" id="SSF48179">
    <property type="entry name" value="6-phosphogluconate dehydrogenase C-terminal domain-like"/>
    <property type="match status" value="1"/>
</dbReference>
<name>A0ABW5UA56_9SPHI</name>
<keyword evidence="4" id="KW-1185">Reference proteome</keyword>
<dbReference type="EMBL" id="JBHUMB010000006">
    <property type="protein sequence ID" value="MFD2742750.1"/>
    <property type="molecule type" value="Genomic_DNA"/>
</dbReference>